<dbReference type="GO" id="GO:0031418">
    <property type="term" value="F:L-ascorbic acid binding"/>
    <property type="evidence" value="ECO:0007669"/>
    <property type="project" value="UniProtKB-KW"/>
</dbReference>
<keyword evidence="5" id="KW-0560">Oxidoreductase</keyword>
<dbReference type="SMR" id="A0A0Q9WV73"/>
<sequence>SFSLLRHMQSDWLYWQLYMENADSFQLSYMEEVKSYQPQSNDFIDAAESLRRLQKVYQMSSLDMANGLLDGVQYKSTFTPLDCFALAKYNSDNRFWQTAEQWLNATISRFGQPNHRPEIHKLHGLRLDAVSKELKLYCLYNTKDSYFLRIAPVKMEVLSLDPYIVLYHDFILSSEQEFLKAESIERLSVAETVDPDTGKWYADASRTAKAMWFYDTSSVVIRRINQRIEEITNLDPEKGDLYQIISYGIGGLFQTHYDYLHENENRRKGFADRMSTFVFYVSTLSMFDIDKF</sequence>
<keyword evidence="4" id="KW-0223">Dioxygenase</keyword>
<evidence type="ECO:0000259" key="7">
    <source>
        <dbReference type="SMART" id="SM00702"/>
    </source>
</evidence>
<dbReference type="Pfam" id="PF08336">
    <property type="entry name" value="P4Ha_N"/>
    <property type="match status" value="1"/>
</dbReference>
<evidence type="ECO:0000313" key="9">
    <source>
        <dbReference type="Proteomes" id="UP000007798"/>
    </source>
</evidence>
<keyword evidence="2" id="KW-0479">Metal-binding</keyword>
<dbReference type="EMBL" id="CH964272">
    <property type="protein sequence ID" value="KRG00038.1"/>
    <property type="molecule type" value="Genomic_DNA"/>
</dbReference>
<evidence type="ECO:0000256" key="4">
    <source>
        <dbReference type="ARBA" id="ARBA00022964"/>
    </source>
</evidence>
<dbReference type="InterPro" id="IPR011990">
    <property type="entry name" value="TPR-like_helical_dom_sf"/>
</dbReference>
<keyword evidence="3" id="KW-0847">Vitamin C</keyword>
<dbReference type="AlphaFoldDB" id="A0A0Q9WV73"/>
<evidence type="ECO:0000256" key="1">
    <source>
        <dbReference type="ARBA" id="ARBA00001961"/>
    </source>
</evidence>
<dbReference type="Proteomes" id="UP000007798">
    <property type="component" value="Unassembled WGS sequence"/>
</dbReference>
<name>A0A0Q9WV73_DROWI</name>
<organism evidence="8 9">
    <name type="scientific">Drosophila willistoni</name>
    <name type="common">Fruit fly</name>
    <dbReference type="NCBI Taxonomy" id="7260"/>
    <lineage>
        <taxon>Eukaryota</taxon>
        <taxon>Metazoa</taxon>
        <taxon>Ecdysozoa</taxon>
        <taxon>Arthropoda</taxon>
        <taxon>Hexapoda</taxon>
        <taxon>Insecta</taxon>
        <taxon>Pterygota</taxon>
        <taxon>Neoptera</taxon>
        <taxon>Endopterygota</taxon>
        <taxon>Diptera</taxon>
        <taxon>Brachycera</taxon>
        <taxon>Muscomorpha</taxon>
        <taxon>Ephydroidea</taxon>
        <taxon>Drosophilidae</taxon>
        <taxon>Drosophila</taxon>
        <taxon>Sophophora</taxon>
    </lineage>
</organism>
<dbReference type="Gene3D" id="1.25.40.10">
    <property type="entry name" value="Tetratricopeptide repeat domain"/>
    <property type="match status" value="1"/>
</dbReference>
<keyword evidence="6" id="KW-0408">Iron</keyword>
<gene>
    <name evidence="8" type="primary">Dwil\GK14139</name>
    <name evidence="8" type="ORF">Dwil_GK14139</name>
</gene>
<reference evidence="8 9" key="1">
    <citation type="journal article" date="2007" name="Nature">
        <title>Evolution of genes and genomes on the Drosophila phylogeny.</title>
        <authorList>
            <consortium name="Drosophila 12 Genomes Consortium"/>
            <person name="Clark A.G."/>
            <person name="Eisen M.B."/>
            <person name="Smith D.R."/>
            <person name="Bergman C.M."/>
            <person name="Oliver B."/>
            <person name="Markow T.A."/>
            <person name="Kaufman T.C."/>
            <person name="Kellis M."/>
            <person name="Gelbart W."/>
            <person name="Iyer V.N."/>
            <person name="Pollard D.A."/>
            <person name="Sackton T.B."/>
            <person name="Larracuente A.M."/>
            <person name="Singh N.D."/>
            <person name="Abad J.P."/>
            <person name="Abt D.N."/>
            <person name="Adryan B."/>
            <person name="Aguade M."/>
            <person name="Akashi H."/>
            <person name="Anderson W.W."/>
            <person name="Aquadro C.F."/>
            <person name="Ardell D.H."/>
            <person name="Arguello R."/>
            <person name="Artieri C.G."/>
            <person name="Barbash D.A."/>
            <person name="Barker D."/>
            <person name="Barsanti P."/>
            <person name="Batterham P."/>
            <person name="Batzoglou S."/>
            <person name="Begun D."/>
            <person name="Bhutkar A."/>
            <person name="Blanco E."/>
            <person name="Bosak S.A."/>
            <person name="Bradley R.K."/>
            <person name="Brand A.D."/>
            <person name="Brent M.R."/>
            <person name="Brooks A.N."/>
            <person name="Brown R.H."/>
            <person name="Butlin R.K."/>
            <person name="Caggese C."/>
            <person name="Calvi B.R."/>
            <person name="Bernardo de Carvalho A."/>
            <person name="Caspi A."/>
            <person name="Castrezana S."/>
            <person name="Celniker S.E."/>
            <person name="Chang J.L."/>
            <person name="Chapple C."/>
            <person name="Chatterji S."/>
            <person name="Chinwalla A."/>
            <person name="Civetta A."/>
            <person name="Clifton S.W."/>
            <person name="Comeron J.M."/>
            <person name="Costello J.C."/>
            <person name="Coyne J.A."/>
            <person name="Daub J."/>
            <person name="David R.G."/>
            <person name="Delcher A.L."/>
            <person name="Delehaunty K."/>
            <person name="Do C.B."/>
            <person name="Ebling H."/>
            <person name="Edwards K."/>
            <person name="Eickbush T."/>
            <person name="Evans J.D."/>
            <person name="Filipski A."/>
            <person name="Findeiss S."/>
            <person name="Freyhult E."/>
            <person name="Fulton L."/>
            <person name="Fulton R."/>
            <person name="Garcia A.C."/>
            <person name="Gardiner A."/>
            <person name="Garfield D.A."/>
            <person name="Garvin B.E."/>
            <person name="Gibson G."/>
            <person name="Gilbert D."/>
            <person name="Gnerre S."/>
            <person name="Godfrey J."/>
            <person name="Good R."/>
            <person name="Gotea V."/>
            <person name="Gravely B."/>
            <person name="Greenberg A.J."/>
            <person name="Griffiths-Jones S."/>
            <person name="Gross S."/>
            <person name="Guigo R."/>
            <person name="Gustafson E.A."/>
            <person name="Haerty W."/>
            <person name="Hahn M.W."/>
            <person name="Halligan D.L."/>
            <person name="Halpern A.L."/>
            <person name="Halter G.M."/>
            <person name="Han M.V."/>
            <person name="Heger A."/>
            <person name="Hillier L."/>
            <person name="Hinrichs A.S."/>
            <person name="Holmes I."/>
            <person name="Hoskins R.A."/>
            <person name="Hubisz M.J."/>
            <person name="Hultmark D."/>
            <person name="Huntley M.A."/>
            <person name="Jaffe D.B."/>
            <person name="Jagadeeshan S."/>
            <person name="Jeck W.R."/>
            <person name="Johnson J."/>
            <person name="Jones C.D."/>
            <person name="Jordan W.C."/>
            <person name="Karpen G.H."/>
            <person name="Kataoka E."/>
            <person name="Keightley P.D."/>
            <person name="Kheradpour P."/>
            <person name="Kirkness E.F."/>
            <person name="Koerich L.B."/>
            <person name="Kristiansen K."/>
            <person name="Kudrna D."/>
            <person name="Kulathinal R.J."/>
            <person name="Kumar S."/>
            <person name="Kwok R."/>
            <person name="Lander E."/>
            <person name="Langley C.H."/>
            <person name="Lapoint R."/>
            <person name="Lazzaro B.P."/>
            <person name="Lee S.J."/>
            <person name="Levesque L."/>
            <person name="Li R."/>
            <person name="Lin C.F."/>
            <person name="Lin M.F."/>
            <person name="Lindblad-Toh K."/>
            <person name="Llopart A."/>
            <person name="Long M."/>
            <person name="Low L."/>
            <person name="Lozovsky E."/>
            <person name="Lu J."/>
            <person name="Luo M."/>
            <person name="Machado C.A."/>
            <person name="Makalowski W."/>
            <person name="Marzo M."/>
            <person name="Matsuda M."/>
            <person name="Matzkin L."/>
            <person name="McAllister B."/>
            <person name="McBride C.S."/>
            <person name="McKernan B."/>
            <person name="McKernan K."/>
            <person name="Mendez-Lago M."/>
            <person name="Minx P."/>
            <person name="Mollenhauer M.U."/>
            <person name="Montooth K."/>
            <person name="Mount S.M."/>
            <person name="Mu X."/>
            <person name="Myers E."/>
            <person name="Negre B."/>
            <person name="Newfeld S."/>
            <person name="Nielsen R."/>
            <person name="Noor M.A."/>
            <person name="O'Grady P."/>
            <person name="Pachter L."/>
            <person name="Papaceit M."/>
            <person name="Parisi M.J."/>
            <person name="Parisi M."/>
            <person name="Parts L."/>
            <person name="Pedersen J.S."/>
            <person name="Pesole G."/>
            <person name="Phillippy A.M."/>
            <person name="Ponting C.P."/>
            <person name="Pop M."/>
            <person name="Porcelli D."/>
            <person name="Powell J.R."/>
            <person name="Prohaska S."/>
            <person name="Pruitt K."/>
            <person name="Puig M."/>
            <person name="Quesneville H."/>
            <person name="Ram K.R."/>
            <person name="Rand D."/>
            <person name="Rasmussen M.D."/>
            <person name="Reed L.K."/>
            <person name="Reenan R."/>
            <person name="Reily A."/>
            <person name="Remington K.A."/>
            <person name="Rieger T.T."/>
            <person name="Ritchie M.G."/>
            <person name="Robin C."/>
            <person name="Rogers Y.H."/>
            <person name="Rohde C."/>
            <person name="Rozas J."/>
            <person name="Rubenfield M.J."/>
            <person name="Ruiz A."/>
            <person name="Russo S."/>
            <person name="Salzberg S.L."/>
            <person name="Sanchez-Gracia A."/>
            <person name="Saranga D.J."/>
            <person name="Sato H."/>
            <person name="Schaeffer S.W."/>
            <person name="Schatz M.C."/>
            <person name="Schlenke T."/>
            <person name="Schwartz R."/>
            <person name="Segarra C."/>
            <person name="Singh R.S."/>
            <person name="Sirot L."/>
            <person name="Sirota M."/>
            <person name="Sisneros N.B."/>
            <person name="Smith C.D."/>
            <person name="Smith T.F."/>
            <person name="Spieth J."/>
            <person name="Stage D.E."/>
            <person name="Stark A."/>
            <person name="Stephan W."/>
            <person name="Strausberg R.L."/>
            <person name="Strempel S."/>
            <person name="Sturgill D."/>
            <person name="Sutton G."/>
            <person name="Sutton G.G."/>
            <person name="Tao W."/>
            <person name="Teichmann S."/>
            <person name="Tobari Y.N."/>
            <person name="Tomimura Y."/>
            <person name="Tsolas J.M."/>
            <person name="Valente V.L."/>
            <person name="Venter E."/>
            <person name="Venter J.C."/>
            <person name="Vicario S."/>
            <person name="Vieira F.G."/>
            <person name="Vilella A.J."/>
            <person name="Villasante A."/>
            <person name="Walenz B."/>
            <person name="Wang J."/>
            <person name="Wasserman M."/>
            <person name="Watts T."/>
            <person name="Wilson D."/>
            <person name="Wilson R.K."/>
            <person name="Wing R.A."/>
            <person name="Wolfner M.F."/>
            <person name="Wong A."/>
            <person name="Wong G.K."/>
            <person name="Wu C.I."/>
            <person name="Wu G."/>
            <person name="Yamamoto D."/>
            <person name="Yang H.P."/>
            <person name="Yang S.P."/>
            <person name="Yorke J.A."/>
            <person name="Yoshida K."/>
            <person name="Zdobnov E."/>
            <person name="Zhang P."/>
            <person name="Zhang Y."/>
            <person name="Zimin A.V."/>
            <person name="Baldwin J."/>
            <person name="Abdouelleil A."/>
            <person name="Abdulkadir J."/>
            <person name="Abebe A."/>
            <person name="Abera B."/>
            <person name="Abreu J."/>
            <person name="Acer S.C."/>
            <person name="Aftuck L."/>
            <person name="Alexander A."/>
            <person name="An P."/>
            <person name="Anderson E."/>
            <person name="Anderson S."/>
            <person name="Arachi H."/>
            <person name="Azer M."/>
            <person name="Bachantsang P."/>
            <person name="Barry A."/>
            <person name="Bayul T."/>
            <person name="Berlin A."/>
            <person name="Bessette D."/>
            <person name="Bloom T."/>
            <person name="Blye J."/>
            <person name="Boguslavskiy L."/>
            <person name="Bonnet C."/>
            <person name="Boukhgalter B."/>
            <person name="Bourzgui I."/>
            <person name="Brown A."/>
            <person name="Cahill P."/>
            <person name="Channer S."/>
            <person name="Cheshatsang Y."/>
            <person name="Chuda L."/>
            <person name="Citroen M."/>
            <person name="Collymore A."/>
            <person name="Cooke P."/>
            <person name="Costello M."/>
            <person name="D'Aco K."/>
            <person name="Daza R."/>
            <person name="De Haan G."/>
            <person name="DeGray S."/>
            <person name="DeMaso C."/>
            <person name="Dhargay N."/>
            <person name="Dooley K."/>
            <person name="Dooley E."/>
            <person name="Doricent M."/>
            <person name="Dorje P."/>
            <person name="Dorjee K."/>
            <person name="Dupes A."/>
            <person name="Elong R."/>
            <person name="Falk J."/>
            <person name="Farina A."/>
            <person name="Faro S."/>
            <person name="Ferguson D."/>
            <person name="Fisher S."/>
            <person name="Foley C.D."/>
            <person name="Franke A."/>
            <person name="Friedrich D."/>
            <person name="Gadbois L."/>
            <person name="Gearin G."/>
            <person name="Gearin C.R."/>
            <person name="Giannoukos G."/>
            <person name="Goode T."/>
            <person name="Graham J."/>
            <person name="Grandbois E."/>
            <person name="Grewal S."/>
            <person name="Gyaltsen K."/>
            <person name="Hafez N."/>
            <person name="Hagos B."/>
            <person name="Hall J."/>
            <person name="Henson C."/>
            <person name="Hollinger A."/>
            <person name="Honan T."/>
            <person name="Huard M.D."/>
            <person name="Hughes L."/>
            <person name="Hurhula B."/>
            <person name="Husby M.E."/>
            <person name="Kamat A."/>
            <person name="Kanga B."/>
            <person name="Kashin S."/>
            <person name="Khazanovich D."/>
            <person name="Kisner P."/>
            <person name="Lance K."/>
            <person name="Lara M."/>
            <person name="Lee W."/>
            <person name="Lennon N."/>
            <person name="Letendre F."/>
            <person name="LeVine R."/>
            <person name="Lipovsky A."/>
            <person name="Liu X."/>
            <person name="Liu J."/>
            <person name="Liu S."/>
            <person name="Lokyitsang T."/>
            <person name="Lokyitsang Y."/>
            <person name="Lubonja R."/>
            <person name="Lui A."/>
            <person name="MacDonald P."/>
            <person name="Magnisalis V."/>
            <person name="Maru K."/>
            <person name="Matthews C."/>
            <person name="McCusker W."/>
            <person name="McDonough S."/>
            <person name="Mehta T."/>
            <person name="Meldrim J."/>
            <person name="Meneus L."/>
            <person name="Mihai O."/>
            <person name="Mihalev A."/>
            <person name="Mihova T."/>
            <person name="Mittelman R."/>
            <person name="Mlenga V."/>
            <person name="Montmayeur A."/>
            <person name="Mulrain L."/>
            <person name="Navidi A."/>
            <person name="Naylor J."/>
            <person name="Negash T."/>
            <person name="Nguyen T."/>
            <person name="Nguyen N."/>
            <person name="Nicol R."/>
            <person name="Norbu C."/>
            <person name="Norbu N."/>
            <person name="Novod N."/>
            <person name="O'Neill B."/>
            <person name="Osman S."/>
            <person name="Markiewicz E."/>
            <person name="Oyono O.L."/>
            <person name="Patti C."/>
            <person name="Phunkhang P."/>
            <person name="Pierre F."/>
            <person name="Priest M."/>
            <person name="Raghuraman S."/>
            <person name="Rege F."/>
            <person name="Reyes R."/>
            <person name="Rise C."/>
            <person name="Rogov P."/>
            <person name="Ross K."/>
            <person name="Ryan E."/>
            <person name="Settipalli S."/>
            <person name="Shea T."/>
            <person name="Sherpa N."/>
            <person name="Shi L."/>
            <person name="Shih D."/>
            <person name="Sparrow T."/>
            <person name="Spaulding J."/>
            <person name="Stalker J."/>
            <person name="Stange-Thomann N."/>
            <person name="Stavropoulos S."/>
            <person name="Stone C."/>
            <person name="Strader C."/>
            <person name="Tesfaye S."/>
            <person name="Thomson T."/>
            <person name="Thoulutsang Y."/>
            <person name="Thoulutsang D."/>
            <person name="Topham K."/>
            <person name="Topping I."/>
            <person name="Tsamla T."/>
            <person name="Vassiliev H."/>
            <person name="Vo A."/>
            <person name="Wangchuk T."/>
            <person name="Wangdi T."/>
            <person name="Weiand M."/>
            <person name="Wilkinson J."/>
            <person name="Wilson A."/>
            <person name="Yadav S."/>
            <person name="Young G."/>
            <person name="Yu Q."/>
            <person name="Zembek L."/>
            <person name="Zhong D."/>
            <person name="Zimmer A."/>
            <person name="Zwirko Z."/>
            <person name="Jaffe D.B."/>
            <person name="Alvarez P."/>
            <person name="Brockman W."/>
            <person name="Butler J."/>
            <person name="Chin C."/>
            <person name="Gnerre S."/>
            <person name="Grabherr M."/>
            <person name="Kleber M."/>
            <person name="Mauceli E."/>
            <person name="MacCallum I."/>
        </authorList>
    </citation>
    <scope>NUCLEOTIDE SEQUENCE [LARGE SCALE GENOMIC DNA]</scope>
    <source>
        <strain evidence="9">Tucson 14030-0811.24</strain>
    </source>
</reference>
<dbReference type="eggNOG" id="KOG1591">
    <property type="taxonomic scope" value="Eukaryota"/>
</dbReference>
<feature type="non-terminal residue" evidence="8">
    <location>
        <position position="1"/>
    </location>
</feature>
<dbReference type="InterPro" id="IPR045054">
    <property type="entry name" value="P4HA-like"/>
</dbReference>
<dbReference type="GO" id="GO:0004656">
    <property type="term" value="F:procollagen-proline 4-dioxygenase activity"/>
    <property type="evidence" value="ECO:0007669"/>
    <property type="project" value="InterPro"/>
</dbReference>
<comment type="cofactor">
    <cofactor evidence="1">
        <name>L-ascorbate</name>
        <dbReference type="ChEBI" id="CHEBI:38290"/>
    </cofactor>
</comment>
<dbReference type="STRING" id="7260.A0A0Q9WV73"/>
<dbReference type="OrthoDB" id="420380at2759"/>
<feature type="domain" description="Prolyl 4-hydroxylase alpha subunit" evidence="7">
    <location>
        <begin position="162"/>
        <end position="292"/>
    </location>
</feature>
<evidence type="ECO:0000256" key="3">
    <source>
        <dbReference type="ARBA" id="ARBA00022896"/>
    </source>
</evidence>
<evidence type="ECO:0000256" key="5">
    <source>
        <dbReference type="ARBA" id="ARBA00023002"/>
    </source>
</evidence>
<evidence type="ECO:0000256" key="2">
    <source>
        <dbReference type="ARBA" id="ARBA00022723"/>
    </source>
</evidence>
<proteinExistence type="predicted"/>
<dbReference type="InParanoid" id="A0A0Q9WV73"/>
<evidence type="ECO:0000256" key="6">
    <source>
        <dbReference type="ARBA" id="ARBA00023004"/>
    </source>
</evidence>
<dbReference type="SMART" id="SM00702">
    <property type="entry name" value="P4Hc"/>
    <property type="match status" value="1"/>
</dbReference>
<dbReference type="InterPro" id="IPR006620">
    <property type="entry name" value="Pro_4_hyd_alph"/>
</dbReference>
<keyword evidence="9" id="KW-1185">Reference proteome</keyword>
<dbReference type="GO" id="GO:0005506">
    <property type="term" value="F:iron ion binding"/>
    <property type="evidence" value="ECO:0007669"/>
    <property type="project" value="InterPro"/>
</dbReference>
<accession>A0A0Q9WV73</accession>
<protein>
    <recommendedName>
        <fullName evidence="7">Prolyl 4-hydroxylase alpha subunit domain-containing protein</fullName>
    </recommendedName>
</protein>
<dbReference type="InterPro" id="IPR013547">
    <property type="entry name" value="P4H_N"/>
</dbReference>
<dbReference type="PANTHER" id="PTHR10869:SF244">
    <property type="entry name" value="PROLYL 4-HYDROXYLASE SUBUNIT ALPHA-2"/>
    <property type="match status" value="1"/>
</dbReference>
<dbReference type="GO" id="GO:0005783">
    <property type="term" value="C:endoplasmic reticulum"/>
    <property type="evidence" value="ECO:0007669"/>
    <property type="project" value="InterPro"/>
</dbReference>
<dbReference type="PANTHER" id="PTHR10869">
    <property type="entry name" value="PROLYL 4-HYDROXYLASE ALPHA SUBUNIT"/>
    <property type="match status" value="1"/>
</dbReference>
<evidence type="ECO:0000313" key="8">
    <source>
        <dbReference type="EMBL" id="KRG00038.1"/>
    </source>
</evidence>
<dbReference type="Gene3D" id="2.60.120.620">
    <property type="entry name" value="q2cbj1_9rhob like domain"/>
    <property type="match status" value="1"/>
</dbReference>